<dbReference type="InterPro" id="IPR013595">
    <property type="entry name" value="Pept_S33_TAP-like_C"/>
</dbReference>
<dbReference type="GO" id="GO:0016787">
    <property type="term" value="F:hydrolase activity"/>
    <property type="evidence" value="ECO:0007669"/>
    <property type="project" value="UniProtKB-KW"/>
</dbReference>
<dbReference type="Pfam" id="PF08386">
    <property type="entry name" value="Abhydrolase_4"/>
    <property type="match status" value="1"/>
</dbReference>
<evidence type="ECO:0000256" key="4">
    <source>
        <dbReference type="SAM" id="SignalP"/>
    </source>
</evidence>
<gene>
    <name evidence="6" type="ORF">Pro02_43910</name>
</gene>
<protein>
    <submittedName>
        <fullName evidence="6">Alpha/beta hydrolase</fullName>
    </submittedName>
</protein>
<keyword evidence="3 6" id="KW-0378">Hydrolase</keyword>
<feature type="domain" description="Peptidase S33 tripeptidyl aminopeptidase-like C-terminal" evidence="5">
    <location>
        <begin position="408"/>
        <end position="512"/>
    </location>
</feature>
<feature type="chain" id="PRO_5035284357" evidence="4">
    <location>
        <begin position="25"/>
        <end position="518"/>
    </location>
</feature>
<evidence type="ECO:0000259" key="5">
    <source>
        <dbReference type="Pfam" id="PF08386"/>
    </source>
</evidence>
<dbReference type="SUPFAM" id="SSF53474">
    <property type="entry name" value="alpha/beta-Hydrolases"/>
    <property type="match status" value="1"/>
</dbReference>
<evidence type="ECO:0000256" key="1">
    <source>
        <dbReference type="ARBA" id="ARBA00010088"/>
    </source>
</evidence>
<accession>A0A8J3WE90</accession>
<dbReference type="AlphaFoldDB" id="A0A8J3WE90"/>
<name>A0A8J3WE90_PLARO</name>
<evidence type="ECO:0000313" key="7">
    <source>
        <dbReference type="Proteomes" id="UP000655044"/>
    </source>
</evidence>
<dbReference type="InterPro" id="IPR051601">
    <property type="entry name" value="Serine_prot/Carboxylest_S33"/>
</dbReference>
<organism evidence="6 7">
    <name type="scientific">Planobispora rosea</name>
    <dbReference type="NCBI Taxonomy" id="35762"/>
    <lineage>
        <taxon>Bacteria</taxon>
        <taxon>Bacillati</taxon>
        <taxon>Actinomycetota</taxon>
        <taxon>Actinomycetes</taxon>
        <taxon>Streptosporangiales</taxon>
        <taxon>Streptosporangiaceae</taxon>
        <taxon>Planobispora</taxon>
    </lineage>
</organism>
<sequence>MAAVTATAAAVALLASAGGASALAASGARQPGPDGGLARFEQQKITWHDCRTGPDDAIGAQLEAAGARCAEVTVPLDHARPDGPAIEVAISRLRATDPGRRRGALLINPGGPGDPGRIYAPLLKATMPTLAARYDLIGMDPRFTGRSTPLNCHWPIGDYVRSTGHDRRGFDRIAAQAQDLASRCAGLREMLPHASARATARDMDLIRAALGEPKLSYLGGSYGTYLGAVYMQLFPARADRFVLDSALDPAAAGPGYARPMGPYLAKALKEWAGWAARHHGRYRLGSTTARVLATVGRIDRAAARTPLRIGRYRVDTHVFPAILLLSLGRDSEQAYAALAADLQVLDDAARGAEITSAPSLEEGLAYLSSPETDGAGSARMAITCADGPASRDVDAYYRDIQAHRADEPLFGPLTRAMNLPCAFWPASAAEPPTRIRNDVPALIVGASGDPKTPYPGQRAMHRALSGSRMVTVRGAFRHLVSGVFTATRNACVDDAVGRYLLDGVLPAEDTVCADAPAR</sequence>
<comment type="caution">
    <text evidence="6">The sequence shown here is derived from an EMBL/GenBank/DDBJ whole genome shotgun (WGS) entry which is preliminary data.</text>
</comment>
<reference evidence="6" key="1">
    <citation type="submission" date="2021-01" db="EMBL/GenBank/DDBJ databases">
        <title>Whole genome shotgun sequence of Planobispora rosea NBRC 15558.</title>
        <authorList>
            <person name="Komaki H."/>
            <person name="Tamura T."/>
        </authorList>
    </citation>
    <scope>NUCLEOTIDE SEQUENCE</scope>
    <source>
        <strain evidence="6">NBRC 15558</strain>
    </source>
</reference>
<proteinExistence type="inferred from homology"/>
<dbReference type="EMBL" id="BOOI01000040">
    <property type="protein sequence ID" value="GIH85983.1"/>
    <property type="molecule type" value="Genomic_DNA"/>
</dbReference>
<comment type="similarity">
    <text evidence="1">Belongs to the peptidase S33 family.</text>
</comment>
<dbReference type="InterPro" id="IPR029058">
    <property type="entry name" value="AB_hydrolase_fold"/>
</dbReference>
<dbReference type="PANTHER" id="PTHR43248">
    <property type="entry name" value="2-SUCCINYL-6-HYDROXY-2,4-CYCLOHEXADIENE-1-CARBOXYLATE SYNTHASE"/>
    <property type="match status" value="1"/>
</dbReference>
<keyword evidence="2 4" id="KW-0732">Signal</keyword>
<evidence type="ECO:0000313" key="6">
    <source>
        <dbReference type="EMBL" id="GIH85983.1"/>
    </source>
</evidence>
<evidence type="ECO:0000256" key="2">
    <source>
        <dbReference type="ARBA" id="ARBA00022729"/>
    </source>
</evidence>
<dbReference type="PANTHER" id="PTHR43248:SF29">
    <property type="entry name" value="TRIPEPTIDYL AMINOPEPTIDASE"/>
    <property type="match status" value="1"/>
</dbReference>
<evidence type="ECO:0000256" key="3">
    <source>
        <dbReference type="ARBA" id="ARBA00022801"/>
    </source>
</evidence>
<dbReference type="Proteomes" id="UP000655044">
    <property type="component" value="Unassembled WGS sequence"/>
</dbReference>
<keyword evidence="7" id="KW-1185">Reference proteome</keyword>
<feature type="signal peptide" evidence="4">
    <location>
        <begin position="1"/>
        <end position="24"/>
    </location>
</feature>
<dbReference type="Gene3D" id="3.40.50.1820">
    <property type="entry name" value="alpha/beta hydrolase"/>
    <property type="match status" value="1"/>
</dbReference>